<name>A0ABD0K1J3_9CAEN</name>
<accession>A0ABD0K1J3</accession>
<gene>
    <name evidence="1" type="ORF">BaRGS_00028068</name>
</gene>
<protein>
    <submittedName>
        <fullName evidence="1">Uncharacterized protein</fullName>
    </submittedName>
</protein>
<keyword evidence="2" id="KW-1185">Reference proteome</keyword>
<dbReference type="Proteomes" id="UP001519460">
    <property type="component" value="Unassembled WGS sequence"/>
</dbReference>
<comment type="caution">
    <text evidence="1">The sequence shown here is derived from an EMBL/GenBank/DDBJ whole genome shotgun (WGS) entry which is preliminary data.</text>
</comment>
<feature type="non-terminal residue" evidence="1">
    <location>
        <position position="1"/>
    </location>
</feature>
<evidence type="ECO:0000313" key="1">
    <source>
        <dbReference type="EMBL" id="KAK7480700.1"/>
    </source>
</evidence>
<reference evidence="1 2" key="1">
    <citation type="journal article" date="2023" name="Sci. Data">
        <title>Genome assembly of the Korean intertidal mud-creeper Batillaria attramentaria.</title>
        <authorList>
            <person name="Patra A.K."/>
            <person name="Ho P.T."/>
            <person name="Jun S."/>
            <person name="Lee S.J."/>
            <person name="Kim Y."/>
            <person name="Won Y.J."/>
        </authorList>
    </citation>
    <scope>NUCLEOTIDE SEQUENCE [LARGE SCALE GENOMIC DNA]</scope>
    <source>
        <strain evidence="1">Wonlab-2016</strain>
    </source>
</reference>
<dbReference type="EMBL" id="JACVVK020000276">
    <property type="protein sequence ID" value="KAK7480700.1"/>
    <property type="molecule type" value="Genomic_DNA"/>
</dbReference>
<sequence length="58" mass="6220">CRLLPFTLSSLQEVKLDWGQSVQERRELANPLTFGSGTAGSTKGGNRAEKCSGAIYCS</sequence>
<evidence type="ECO:0000313" key="2">
    <source>
        <dbReference type="Proteomes" id="UP001519460"/>
    </source>
</evidence>
<dbReference type="AlphaFoldDB" id="A0ABD0K1J3"/>
<organism evidence="1 2">
    <name type="scientific">Batillaria attramentaria</name>
    <dbReference type="NCBI Taxonomy" id="370345"/>
    <lineage>
        <taxon>Eukaryota</taxon>
        <taxon>Metazoa</taxon>
        <taxon>Spiralia</taxon>
        <taxon>Lophotrochozoa</taxon>
        <taxon>Mollusca</taxon>
        <taxon>Gastropoda</taxon>
        <taxon>Caenogastropoda</taxon>
        <taxon>Sorbeoconcha</taxon>
        <taxon>Cerithioidea</taxon>
        <taxon>Batillariidae</taxon>
        <taxon>Batillaria</taxon>
    </lineage>
</organism>
<proteinExistence type="predicted"/>